<dbReference type="Pfam" id="PF00254">
    <property type="entry name" value="FKBP_C"/>
    <property type="match status" value="1"/>
</dbReference>
<feature type="domain" description="PPIase FKBP-type" evidence="11">
    <location>
        <begin position="6"/>
        <end position="90"/>
    </location>
</feature>
<dbReference type="SUPFAM" id="SSF54534">
    <property type="entry name" value="FKBP-like"/>
    <property type="match status" value="1"/>
</dbReference>
<keyword evidence="7 9" id="KW-0413">Isomerase</keyword>
<keyword evidence="5 9" id="KW-0697">Rotamase</keyword>
<organism evidence="12 13">
    <name type="scientific">Petrimonas mucosa</name>
    <dbReference type="NCBI Taxonomy" id="1642646"/>
    <lineage>
        <taxon>Bacteria</taxon>
        <taxon>Pseudomonadati</taxon>
        <taxon>Bacteroidota</taxon>
        <taxon>Bacteroidia</taxon>
        <taxon>Bacteroidales</taxon>
        <taxon>Dysgonomonadaceae</taxon>
        <taxon>Petrimonas</taxon>
    </lineage>
</organism>
<dbReference type="InterPro" id="IPR001179">
    <property type="entry name" value="PPIase_FKBP_dom"/>
</dbReference>
<dbReference type="Gene3D" id="3.10.50.40">
    <property type="match status" value="1"/>
</dbReference>
<sequence>MKITDSKYVTLTYDLNVGEGDERELMEQATPERPLEFIFGTNSMLKAFEDNIYGLSEGDSFKFSLTPDEAYGDYDETRIIDLPKSIFEVDGKIDHQMLFEGNTLPMMDSDGNRLTGSVVSITEDTVTMDFNHPLAGETMHFEGVIQGVRDASPEEIAALFSGGGCGCGNDSCGCGDEGDSCGCGSGDGGCGGGCSC</sequence>
<comment type="subcellular location">
    <subcellularLocation>
        <location evidence="2">Cytoplasm</location>
    </subcellularLocation>
</comment>
<reference evidence="12 13" key="1">
    <citation type="submission" date="2016-08" db="EMBL/GenBank/DDBJ databases">
        <authorList>
            <person name="Seilhamer J.J."/>
        </authorList>
    </citation>
    <scope>NUCLEOTIDE SEQUENCE [LARGE SCALE GENOMIC DNA]</scope>
    <source>
        <strain evidence="12">ING2-E5A</strain>
    </source>
</reference>
<dbReference type="RefSeq" id="WP_071137422.1">
    <property type="nucleotide sequence ID" value="NZ_JBASDY010000179.1"/>
</dbReference>
<evidence type="ECO:0000256" key="4">
    <source>
        <dbReference type="ARBA" id="ARBA00022490"/>
    </source>
</evidence>
<keyword evidence="13" id="KW-1185">Reference proteome</keyword>
<dbReference type="PROSITE" id="PS50059">
    <property type="entry name" value="FKBP_PPIASE"/>
    <property type="match status" value="1"/>
</dbReference>
<evidence type="ECO:0000256" key="7">
    <source>
        <dbReference type="ARBA" id="ARBA00023235"/>
    </source>
</evidence>
<dbReference type="InterPro" id="IPR048261">
    <property type="entry name" value="SlpA/SlyD-like_ins_sf"/>
</dbReference>
<name>A0A1G4G997_9BACT</name>
<evidence type="ECO:0000256" key="3">
    <source>
        <dbReference type="ARBA" id="ARBA00006577"/>
    </source>
</evidence>
<comment type="function">
    <text evidence="8">Also involved in hydrogenase metallocenter assembly, probably by participating in the nickel insertion step. This function in hydrogenase biosynthesis requires chaperone activity and the presence of the metal-binding domain, but not PPIase activity.</text>
</comment>
<proteinExistence type="inferred from homology"/>
<evidence type="ECO:0000256" key="9">
    <source>
        <dbReference type="PROSITE-ProRule" id="PRU00277"/>
    </source>
</evidence>
<evidence type="ECO:0000256" key="8">
    <source>
        <dbReference type="ARBA" id="ARBA00037071"/>
    </source>
</evidence>
<evidence type="ECO:0000259" key="11">
    <source>
        <dbReference type="PROSITE" id="PS50059"/>
    </source>
</evidence>
<dbReference type="GO" id="GO:0042026">
    <property type="term" value="P:protein refolding"/>
    <property type="evidence" value="ECO:0007669"/>
    <property type="project" value="UniProtKB-ARBA"/>
</dbReference>
<dbReference type="PANTHER" id="PTHR47861:SF3">
    <property type="entry name" value="FKBP-TYPE PEPTIDYL-PROLYL CIS-TRANS ISOMERASE SLYD"/>
    <property type="match status" value="1"/>
</dbReference>
<comment type="similarity">
    <text evidence="3 10">Belongs to the FKBP-type PPIase family.</text>
</comment>
<keyword evidence="4" id="KW-0963">Cytoplasm</keyword>
<dbReference type="STRING" id="1642646.ING2E5A_2277"/>
<evidence type="ECO:0000256" key="10">
    <source>
        <dbReference type="RuleBase" id="RU003915"/>
    </source>
</evidence>
<dbReference type="AlphaFoldDB" id="A0A1G4G997"/>
<dbReference type="InterPro" id="IPR046357">
    <property type="entry name" value="PPIase_dom_sf"/>
</dbReference>
<evidence type="ECO:0000313" key="13">
    <source>
        <dbReference type="Proteomes" id="UP000178485"/>
    </source>
</evidence>
<evidence type="ECO:0000256" key="2">
    <source>
        <dbReference type="ARBA" id="ARBA00004496"/>
    </source>
</evidence>
<protein>
    <recommendedName>
        <fullName evidence="10">Peptidyl-prolyl cis-trans isomerase</fullName>
        <ecNumber evidence="10">5.2.1.8</ecNumber>
    </recommendedName>
</protein>
<dbReference type="GO" id="GO:0003755">
    <property type="term" value="F:peptidyl-prolyl cis-trans isomerase activity"/>
    <property type="evidence" value="ECO:0007669"/>
    <property type="project" value="UniProtKB-UniRule"/>
</dbReference>
<keyword evidence="6" id="KW-0143">Chaperone</keyword>
<evidence type="ECO:0000256" key="5">
    <source>
        <dbReference type="ARBA" id="ARBA00023110"/>
    </source>
</evidence>
<evidence type="ECO:0000313" key="12">
    <source>
        <dbReference type="EMBL" id="SCM59088.1"/>
    </source>
</evidence>
<dbReference type="Proteomes" id="UP000178485">
    <property type="component" value="Chromosome i"/>
</dbReference>
<dbReference type="GO" id="GO:0005737">
    <property type="term" value="C:cytoplasm"/>
    <property type="evidence" value="ECO:0007669"/>
    <property type="project" value="UniProtKB-SubCell"/>
</dbReference>
<dbReference type="EMBL" id="LT608328">
    <property type="protein sequence ID" value="SCM59088.1"/>
    <property type="molecule type" value="Genomic_DNA"/>
</dbReference>
<dbReference type="Gene3D" id="2.40.10.330">
    <property type="match status" value="1"/>
</dbReference>
<dbReference type="KEGG" id="pmuc:ING2E5A_2277"/>
<dbReference type="EC" id="5.2.1.8" evidence="10"/>
<dbReference type="PANTHER" id="PTHR47861">
    <property type="entry name" value="FKBP-TYPE PEPTIDYL-PROLYL CIS-TRANS ISOMERASE SLYD"/>
    <property type="match status" value="1"/>
</dbReference>
<gene>
    <name evidence="12" type="primary">slyD</name>
    <name evidence="12" type="ORF">ING2E5A_2277</name>
</gene>
<evidence type="ECO:0000256" key="6">
    <source>
        <dbReference type="ARBA" id="ARBA00023186"/>
    </source>
</evidence>
<evidence type="ECO:0000256" key="1">
    <source>
        <dbReference type="ARBA" id="ARBA00000971"/>
    </source>
</evidence>
<accession>A0A1G4G997</accession>
<comment type="catalytic activity">
    <reaction evidence="1 9 10">
        <text>[protein]-peptidylproline (omega=180) = [protein]-peptidylproline (omega=0)</text>
        <dbReference type="Rhea" id="RHEA:16237"/>
        <dbReference type="Rhea" id="RHEA-COMP:10747"/>
        <dbReference type="Rhea" id="RHEA-COMP:10748"/>
        <dbReference type="ChEBI" id="CHEBI:83833"/>
        <dbReference type="ChEBI" id="CHEBI:83834"/>
        <dbReference type="EC" id="5.2.1.8"/>
    </reaction>
</comment>